<protein>
    <submittedName>
        <fullName evidence="3">CSON003808 protein</fullName>
    </submittedName>
</protein>
<dbReference type="EMBL" id="UFQT01001731">
    <property type="protein sequence ID" value="SSX31544.1"/>
    <property type="molecule type" value="Genomic_DNA"/>
</dbReference>
<dbReference type="EMBL" id="UFQS01001731">
    <property type="protein sequence ID" value="SSX12030.1"/>
    <property type="molecule type" value="Genomic_DNA"/>
</dbReference>
<reference evidence="3" key="2">
    <citation type="submission" date="2018-07" db="EMBL/GenBank/DDBJ databases">
        <authorList>
            <person name="Quirk P.G."/>
            <person name="Krulwich T.A."/>
        </authorList>
    </citation>
    <scope>NUCLEOTIDE SEQUENCE</scope>
</reference>
<dbReference type="VEuPathDB" id="VectorBase:CSON003808"/>
<keyword evidence="1" id="KW-0812">Transmembrane</keyword>
<organism evidence="3">
    <name type="scientific">Culicoides sonorensis</name>
    <name type="common">Biting midge</name>
    <dbReference type="NCBI Taxonomy" id="179676"/>
    <lineage>
        <taxon>Eukaryota</taxon>
        <taxon>Metazoa</taxon>
        <taxon>Ecdysozoa</taxon>
        <taxon>Arthropoda</taxon>
        <taxon>Hexapoda</taxon>
        <taxon>Insecta</taxon>
        <taxon>Pterygota</taxon>
        <taxon>Neoptera</taxon>
        <taxon>Endopterygota</taxon>
        <taxon>Diptera</taxon>
        <taxon>Nematocera</taxon>
        <taxon>Chironomoidea</taxon>
        <taxon>Ceratopogonidae</taxon>
        <taxon>Ceratopogoninae</taxon>
        <taxon>Culicoides</taxon>
        <taxon>Monoculicoides</taxon>
    </lineage>
</organism>
<feature type="transmembrane region" description="Helical" evidence="1">
    <location>
        <begin position="87"/>
        <end position="105"/>
    </location>
</feature>
<name>A0A336MM91_CULSO</name>
<dbReference type="AlphaFoldDB" id="A0A336MM91"/>
<evidence type="ECO:0000313" key="2">
    <source>
        <dbReference type="EMBL" id="SSX12030.1"/>
    </source>
</evidence>
<evidence type="ECO:0000313" key="3">
    <source>
        <dbReference type="EMBL" id="SSX31544.1"/>
    </source>
</evidence>
<feature type="transmembrane region" description="Helical" evidence="1">
    <location>
        <begin position="12"/>
        <end position="45"/>
    </location>
</feature>
<keyword evidence="1" id="KW-0472">Membrane</keyword>
<evidence type="ECO:0000256" key="1">
    <source>
        <dbReference type="SAM" id="Phobius"/>
    </source>
</evidence>
<feature type="transmembrane region" description="Helical" evidence="1">
    <location>
        <begin position="111"/>
        <end position="133"/>
    </location>
</feature>
<keyword evidence="1" id="KW-1133">Transmembrane helix</keyword>
<reference evidence="2" key="1">
    <citation type="submission" date="2018-04" db="EMBL/GenBank/DDBJ databases">
        <authorList>
            <person name="Go L.Y."/>
            <person name="Mitchell J.A."/>
        </authorList>
    </citation>
    <scope>NUCLEOTIDE SEQUENCE</scope>
    <source>
        <tissue evidence="2">Whole organism</tissue>
    </source>
</reference>
<gene>
    <name evidence="3" type="primary">CSON003808</name>
</gene>
<accession>A0A336MM91</accession>
<feature type="transmembrane region" description="Helical" evidence="1">
    <location>
        <begin position="51"/>
        <end position="75"/>
    </location>
</feature>
<proteinExistence type="predicted"/>
<sequence>MEKSSCCGTKKLETTCIVLGVLSILVRVIYFIVIKAFMLMMIVAFAGSDLLALVALGLILPDVLVFIFDIVLIVGISMKSIRALQKYFISLIVICTLTALIHTFIAVFMEYIGFLLIELIIIGVDTICCIFVYKTIKKWKGQESEDLPTVSPKAVFHKNVPSTNENLNDSNIYYNKF</sequence>